<name>A0A5B0LNW2_PUCGR</name>
<dbReference type="InterPro" id="IPR050135">
    <property type="entry name" value="dGTPase-like"/>
</dbReference>
<dbReference type="GO" id="GO:0006203">
    <property type="term" value="P:dGTP catabolic process"/>
    <property type="evidence" value="ECO:0007669"/>
    <property type="project" value="TreeGrafter"/>
</dbReference>
<comment type="caution">
    <text evidence="3">The sequence shown here is derived from an EMBL/GenBank/DDBJ whole genome shotgun (WGS) entry which is preliminary data.</text>
</comment>
<dbReference type="EMBL" id="VDEP01000511">
    <property type="protein sequence ID" value="KAA1065268.1"/>
    <property type="molecule type" value="Genomic_DNA"/>
</dbReference>
<dbReference type="SUPFAM" id="SSF109604">
    <property type="entry name" value="HD-domain/PDEase-like"/>
    <property type="match status" value="1"/>
</dbReference>
<dbReference type="GO" id="GO:0005634">
    <property type="term" value="C:nucleus"/>
    <property type="evidence" value="ECO:0007669"/>
    <property type="project" value="TreeGrafter"/>
</dbReference>
<dbReference type="Proteomes" id="UP000324748">
    <property type="component" value="Unassembled WGS sequence"/>
</dbReference>
<evidence type="ECO:0000313" key="4">
    <source>
        <dbReference type="EMBL" id="KAA1094966.1"/>
    </source>
</evidence>
<dbReference type="GO" id="GO:0008832">
    <property type="term" value="F:dGTPase activity"/>
    <property type="evidence" value="ECO:0007669"/>
    <property type="project" value="TreeGrafter"/>
</dbReference>
<feature type="region of interest" description="Disordered" evidence="1">
    <location>
        <begin position="323"/>
        <end position="347"/>
    </location>
</feature>
<dbReference type="CDD" id="cd00077">
    <property type="entry name" value="HDc"/>
    <property type="match status" value="1"/>
</dbReference>
<feature type="region of interest" description="Disordered" evidence="1">
    <location>
        <begin position="25"/>
        <end position="45"/>
    </location>
</feature>
<dbReference type="SMART" id="SM00471">
    <property type="entry name" value="HDc"/>
    <property type="match status" value="1"/>
</dbReference>
<dbReference type="InterPro" id="IPR003607">
    <property type="entry name" value="HD/PDEase_dom"/>
</dbReference>
<dbReference type="Gene3D" id="1.10.3210.10">
    <property type="entry name" value="Hypothetical protein af1432"/>
    <property type="match status" value="1"/>
</dbReference>
<dbReference type="FunFam" id="1.10.3210.10:FF:000026">
    <property type="entry name" value="Metal-dependent phosphohydrolase"/>
    <property type="match status" value="1"/>
</dbReference>
<dbReference type="Proteomes" id="UP000325313">
    <property type="component" value="Unassembled WGS sequence"/>
</dbReference>
<dbReference type="OrthoDB" id="9991235at2759"/>
<evidence type="ECO:0000313" key="5">
    <source>
        <dbReference type="Proteomes" id="UP000324748"/>
    </source>
</evidence>
<evidence type="ECO:0000313" key="3">
    <source>
        <dbReference type="EMBL" id="KAA1065268.1"/>
    </source>
</evidence>
<dbReference type="PANTHER" id="PTHR11373">
    <property type="entry name" value="DEOXYNUCLEOSIDE TRIPHOSPHATE TRIPHOSPHOHYDROLASE"/>
    <property type="match status" value="1"/>
</dbReference>
<organism evidence="3 6">
    <name type="scientific">Puccinia graminis f. sp. tritici</name>
    <dbReference type="NCBI Taxonomy" id="56615"/>
    <lineage>
        <taxon>Eukaryota</taxon>
        <taxon>Fungi</taxon>
        <taxon>Dikarya</taxon>
        <taxon>Basidiomycota</taxon>
        <taxon>Pucciniomycotina</taxon>
        <taxon>Pucciniomycetes</taxon>
        <taxon>Pucciniales</taxon>
        <taxon>Pucciniaceae</taxon>
        <taxon>Puccinia</taxon>
    </lineage>
</organism>
<gene>
    <name evidence="4" type="ORF">PGT21_033664</name>
    <name evidence="3" type="ORF">PGTUg99_015664</name>
</gene>
<evidence type="ECO:0000313" key="6">
    <source>
        <dbReference type="Proteomes" id="UP000325313"/>
    </source>
</evidence>
<evidence type="ECO:0000259" key="2">
    <source>
        <dbReference type="SMART" id="SM00471"/>
    </source>
</evidence>
<reference evidence="5 6" key="1">
    <citation type="submission" date="2019-05" db="EMBL/GenBank/DDBJ databases">
        <title>Emergence of the Ug99 lineage of the wheat stem rust pathogen through somatic hybridization.</title>
        <authorList>
            <person name="Li F."/>
            <person name="Upadhyaya N.M."/>
            <person name="Sperschneider J."/>
            <person name="Matny O."/>
            <person name="Nguyen-Phuc H."/>
            <person name="Mago R."/>
            <person name="Raley C."/>
            <person name="Miller M.E."/>
            <person name="Silverstein K.A.T."/>
            <person name="Henningsen E."/>
            <person name="Hirsch C.D."/>
            <person name="Visser B."/>
            <person name="Pretorius Z.A."/>
            <person name="Steffenson B.J."/>
            <person name="Schwessinger B."/>
            <person name="Dodds P.N."/>
            <person name="Figueroa M."/>
        </authorList>
    </citation>
    <scope>NUCLEOTIDE SEQUENCE [LARGE SCALE GENOMIC DNA]</scope>
    <source>
        <strain evidence="4">21-0</strain>
        <strain evidence="3 6">Ug99</strain>
    </source>
</reference>
<feature type="domain" description="HD/PDEase" evidence="2">
    <location>
        <begin position="99"/>
        <end position="210"/>
    </location>
</feature>
<dbReference type="EMBL" id="VSWC01000079">
    <property type="protein sequence ID" value="KAA1094966.1"/>
    <property type="molecule type" value="Genomic_DNA"/>
</dbReference>
<evidence type="ECO:0000256" key="1">
    <source>
        <dbReference type="SAM" id="MobiDB-lite"/>
    </source>
</evidence>
<proteinExistence type="predicted"/>
<sequence length="405" mass="44502">MASVSTCQNLGFDFNLREIGTINHTPLENDDNLTSTTGDEGSAKNANPSACIEIDDLIYGKVLIESPCAVEIINLPEFQRLKDVLQHGITALIGLLPSPPVNRFDHSVGAMILVKHVGGSEEAQLAALLHDVSHTALSHVTDSVFGYVVHEVEKGDFLDKTQIPNVLQKHGFDPERVFEEKLFPLLELPSPEICADRLDYALRDSVSFGYLALKDAQEIYRSTISIDGKMVLSSTEAAKQLAEAYLMSDQKVWADGAQSYLYKLAADAIRLSLKEGTITKEALWTCGDQAFWDLLVENASAQVKKIVEQVNCRCTLIETNEQVAPVGGSEEHSGQPTSASEEEAPPAERCTLKIRVRTIDPPVKTAEGIQPLSALDPSFGHRRLDYIRSRQTPVTFIVKYSPLVD</sequence>
<protein>
    <recommendedName>
        <fullName evidence="2">HD/PDEase domain-containing protein</fullName>
    </recommendedName>
</protein>
<dbReference type="AlphaFoldDB" id="A0A5B0LNW2"/>
<dbReference type="PANTHER" id="PTHR11373:SF4">
    <property type="entry name" value="DEOXYNUCLEOSIDE TRIPHOSPHATE TRIPHOSPHOHYDROLASE SAMHD1"/>
    <property type="match status" value="1"/>
</dbReference>
<keyword evidence="5" id="KW-1185">Reference proteome</keyword>
<accession>A0A5B0LNW2</accession>